<evidence type="ECO:0000256" key="2">
    <source>
        <dbReference type="HAMAP-Rule" id="MF_03225"/>
    </source>
</evidence>
<sequence>MKAWSALAWLAIQQQQQQQQHKSSLFIARAFASSSRTTSTRLVNTARGNFGISSSFPYHRSTLSSTTSRNMSTAAADTSEMDDIDVAENLRIVRESIQAAKSPHPEKPVRLVAVSKTKPIELLLKAYDEGGCRIFGENYARELVEKVPLMANDVQWHFIGNLQSNKANMLVNAFDDVSRLVVETIDKIKLANKLNNAVAGKEGKLKVFVQVNTSGEESKSGCEPSEVLELCEQIIKECENLQLMGLMTIGAPGDLSCFDTLAACRDTVQEKIGMELELSMGMSGDFVQAIEKGSTNVRVGSTIFGARNYANKV</sequence>
<comment type="function">
    <text evidence="2">Pyridoxal 5'-phosphate (PLP)-binding protein, which may be involved in intracellular homeostatic regulation of pyridoxal 5'-phosphate (PLP), the active form of vitamin B6.</text>
</comment>
<dbReference type="GO" id="GO:0030170">
    <property type="term" value="F:pyridoxal phosphate binding"/>
    <property type="evidence" value="ECO:0007669"/>
    <property type="project" value="UniProtKB-UniRule"/>
</dbReference>
<comment type="similarity">
    <text evidence="2 3">Belongs to the pyridoxal phosphate-binding protein YggS/PROSC family.</text>
</comment>
<dbReference type="SUPFAM" id="SSF51419">
    <property type="entry name" value="PLP-binding barrel"/>
    <property type="match status" value="1"/>
</dbReference>
<name>A0A7S3P5G3_9STRA</name>
<evidence type="ECO:0000259" key="4">
    <source>
        <dbReference type="Pfam" id="PF01168"/>
    </source>
</evidence>
<evidence type="ECO:0000256" key="1">
    <source>
        <dbReference type="ARBA" id="ARBA00022898"/>
    </source>
</evidence>
<dbReference type="FunFam" id="3.20.20.10:FF:000018">
    <property type="entry name" value="Pyridoxal phosphate homeostasis protein"/>
    <property type="match status" value="1"/>
</dbReference>
<evidence type="ECO:0000256" key="3">
    <source>
        <dbReference type="RuleBase" id="RU004514"/>
    </source>
</evidence>
<dbReference type="PANTHER" id="PTHR10146:SF14">
    <property type="entry name" value="PYRIDOXAL PHOSPHATE HOMEOSTASIS PROTEIN"/>
    <property type="match status" value="1"/>
</dbReference>
<proteinExistence type="inferred from homology"/>
<evidence type="ECO:0000313" key="5">
    <source>
        <dbReference type="EMBL" id="CAE0406293.1"/>
    </source>
</evidence>
<dbReference type="Gene3D" id="3.20.20.10">
    <property type="entry name" value="Alanine racemase"/>
    <property type="match status" value="1"/>
</dbReference>
<gene>
    <name evidence="5" type="ORF">ACOF00016_LOCUS4193</name>
</gene>
<feature type="domain" description="Alanine racemase N-terminal" evidence="4">
    <location>
        <begin position="93"/>
        <end position="307"/>
    </location>
</feature>
<dbReference type="HAMAP" id="MF_02087">
    <property type="entry name" value="PLP_homeostasis"/>
    <property type="match status" value="1"/>
</dbReference>
<dbReference type="AlphaFoldDB" id="A0A7S3P5G3"/>
<dbReference type="EMBL" id="HBIM01004906">
    <property type="protein sequence ID" value="CAE0406293.1"/>
    <property type="molecule type" value="Transcribed_RNA"/>
</dbReference>
<dbReference type="InterPro" id="IPR011078">
    <property type="entry name" value="PyrdxlP_homeostasis"/>
</dbReference>
<feature type="modified residue" description="N6-(pyridoxal phosphate)lysine" evidence="2">
    <location>
        <position position="116"/>
    </location>
</feature>
<keyword evidence="1 2" id="KW-0663">Pyridoxal phosphate</keyword>
<dbReference type="Pfam" id="PF01168">
    <property type="entry name" value="Ala_racemase_N"/>
    <property type="match status" value="1"/>
</dbReference>
<reference evidence="5" key="1">
    <citation type="submission" date="2021-01" db="EMBL/GenBank/DDBJ databases">
        <authorList>
            <person name="Corre E."/>
            <person name="Pelletier E."/>
            <person name="Niang G."/>
            <person name="Scheremetjew M."/>
            <person name="Finn R."/>
            <person name="Kale V."/>
            <person name="Holt S."/>
            <person name="Cochrane G."/>
            <person name="Meng A."/>
            <person name="Brown T."/>
            <person name="Cohen L."/>
        </authorList>
    </citation>
    <scope>NUCLEOTIDE SEQUENCE</scope>
    <source>
        <strain evidence="5">CCMP127</strain>
    </source>
</reference>
<dbReference type="NCBIfam" id="TIGR00044">
    <property type="entry name" value="YggS family pyridoxal phosphate-dependent enzyme"/>
    <property type="match status" value="1"/>
</dbReference>
<dbReference type="PANTHER" id="PTHR10146">
    <property type="entry name" value="PROLINE SYNTHETASE CO-TRANSCRIBED BACTERIAL HOMOLOG PROTEIN"/>
    <property type="match status" value="1"/>
</dbReference>
<dbReference type="InterPro" id="IPR001608">
    <property type="entry name" value="Ala_racemase_N"/>
</dbReference>
<dbReference type="InterPro" id="IPR029066">
    <property type="entry name" value="PLP-binding_barrel"/>
</dbReference>
<protein>
    <recommendedName>
        <fullName evidence="2">Pyridoxal phosphate homeostasis protein</fullName>
        <shortName evidence="2">PLP homeostasis protein</shortName>
    </recommendedName>
</protein>
<dbReference type="CDD" id="cd06822">
    <property type="entry name" value="PLPDE_III_YBL036c_euk"/>
    <property type="match status" value="1"/>
</dbReference>
<accession>A0A7S3P5G3</accession>
<organism evidence="5">
    <name type="scientific">Amphora coffeiformis</name>
    <dbReference type="NCBI Taxonomy" id="265554"/>
    <lineage>
        <taxon>Eukaryota</taxon>
        <taxon>Sar</taxon>
        <taxon>Stramenopiles</taxon>
        <taxon>Ochrophyta</taxon>
        <taxon>Bacillariophyta</taxon>
        <taxon>Bacillariophyceae</taxon>
        <taxon>Bacillariophycidae</taxon>
        <taxon>Thalassiophysales</taxon>
        <taxon>Catenulaceae</taxon>
        <taxon>Amphora</taxon>
    </lineage>
</organism>
<dbReference type="PROSITE" id="PS01211">
    <property type="entry name" value="UPF0001"/>
    <property type="match status" value="1"/>
</dbReference>